<reference evidence="1 2" key="1">
    <citation type="submission" date="2014-09" db="EMBL/GenBank/DDBJ databases">
        <title>Alistipes sp. 627, sp. nov., a novel member of the family Rikenellaceae isolated from human faeces.</title>
        <authorList>
            <person name="Shkoporov A.N."/>
            <person name="Chaplin A.V."/>
            <person name="Motuzova O.V."/>
            <person name="Kafarskaia L.I."/>
            <person name="Khokhlova E.V."/>
            <person name="Efimov B.A."/>
        </authorList>
    </citation>
    <scope>NUCLEOTIDE SEQUENCE [LARGE SCALE GENOMIC DNA]</scope>
    <source>
        <strain evidence="1 2">627</strain>
    </source>
</reference>
<dbReference type="Proteomes" id="UP000030889">
    <property type="component" value="Unassembled WGS sequence"/>
</dbReference>
<evidence type="ECO:0000313" key="1">
    <source>
        <dbReference type="EMBL" id="KHE42910.1"/>
    </source>
</evidence>
<dbReference type="EMBL" id="JRGF01000001">
    <property type="protein sequence ID" value="KHE42910.1"/>
    <property type="molecule type" value="Genomic_DNA"/>
</dbReference>
<gene>
    <name evidence="1" type="ORF">LG35_00045</name>
</gene>
<organism evidence="1 2">
    <name type="scientific">Alistipes inops</name>
    <dbReference type="NCBI Taxonomy" id="1501391"/>
    <lineage>
        <taxon>Bacteria</taxon>
        <taxon>Pseudomonadati</taxon>
        <taxon>Bacteroidota</taxon>
        <taxon>Bacteroidia</taxon>
        <taxon>Bacteroidales</taxon>
        <taxon>Rikenellaceae</taxon>
        <taxon>Alistipes</taxon>
    </lineage>
</organism>
<evidence type="ECO:0008006" key="3">
    <source>
        <dbReference type="Google" id="ProtNLM"/>
    </source>
</evidence>
<sequence length="101" mass="10925">MANEKHQIDVELEEAVAQGTYANLAIISHSTSEFVLDFAAVLPGVPKAKVKSRIILAPEHAKRLLLSLQENIARYEANVGRINIPQGGSKEGIKGFNMGEA</sequence>
<dbReference type="RefSeq" id="WP_022062705.1">
    <property type="nucleotide sequence ID" value="NZ_JRGF01000001.1"/>
</dbReference>
<protein>
    <recommendedName>
        <fullName evidence="3">DUF3467 domain-containing protein</fullName>
    </recommendedName>
</protein>
<proteinExistence type="predicted"/>
<dbReference type="InterPro" id="IPR021857">
    <property type="entry name" value="DUF3467"/>
</dbReference>
<comment type="caution">
    <text evidence="1">The sequence shown here is derived from an EMBL/GenBank/DDBJ whole genome shotgun (WGS) entry which is preliminary data.</text>
</comment>
<accession>A0ABR4YKW6</accession>
<name>A0ABR4YKW6_9BACT</name>
<evidence type="ECO:0000313" key="2">
    <source>
        <dbReference type="Proteomes" id="UP000030889"/>
    </source>
</evidence>
<keyword evidence="2" id="KW-1185">Reference proteome</keyword>
<dbReference type="Pfam" id="PF11950">
    <property type="entry name" value="DUF3467"/>
    <property type="match status" value="1"/>
</dbReference>